<protein>
    <submittedName>
        <fullName evidence="2">Uncharacterized protein</fullName>
    </submittedName>
</protein>
<evidence type="ECO:0000256" key="1">
    <source>
        <dbReference type="SAM" id="Phobius"/>
    </source>
</evidence>
<proteinExistence type="predicted"/>
<organism evidence="2 3">
    <name type="scientific">Effrenium voratum</name>
    <dbReference type="NCBI Taxonomy" id="2562239"/>
    <lineage>
        <taxon>Eukaryota</taxon>
        <taxon>Sar</taxon>
        <taxon>Alveolata</taxon>
        <taxon>Dinophyceae</taxon>
        <taxon>Suessiales</taxon>
        <taxon>Symbiodiniaceae</taxon>
        <taxon>Effrenium</taxon>
    </lineage>
</organism>
<accession>A0AA36J084</accession>
<keyword evidence="1" id="KW-1133">Transmembrane helix</keyword>
<gene>
    <name evidence="2" type="ORF">EVOR1521_LOCUS20397</name>
</gene>
<feature type="transmembrane region" description="Helical" evidence="1">
    <location>
        <begin position="219"/>
        <end position="238"/>
    </location>
</feature>
<evidence type="ECO:0000313" key="3">
    <source>
        <dbReference type="Proteomes" id="UP001178507"/>
    </source>
</evidence>
<dbReference type="EMBL" id="CAUJNA010003218">
    <property type="protein sequence ID" value="CAJ1396120.1"/>
    <property type="molecule type" value="Genomic_DNA"/>
</dbReference>
<reference evidence="2" key="1">
    <citation type="submission" date="2023-08" db="EMBL/GenBank/DDBJ databases">
        <authorList>
            <person name="Chen Y."/>
            <person name="Shah S."/>
            <person name="Dougan E. K."/>
            <person name="Thang M."/>
            <person name="Chan C."/>
        </authorList>
    </citation>
    <scope>NUCLEOTIDE SEQUENCE</scope>
</reference>
<dbReference type="Proteomes" id="UP001178507">
    <property type="component" value="Unassembled WGS sequence"/>
</dbReference>
<keyword evidence="1" id="KW-0812">Transmembrane</keyword>
<keyword evidence="1" id="KW-0472">Membrane</keyword>
<keyword evidence="3" id="KW-1185">Reference proteome</keyword>
<dbReference type="AlphaFoldDB" id="A0AA36J084"/>
<feature type="transmembrane region" description="Helical" evidence="1">
    <location>
        <begin position="108"/>
        <end position="129"/>
    </location>
</feature>
<feature type="transmembrane region" description="Helical" evidence="1">
    <location>
        <begin position="12"/>
        <end position="32"/>
    </location>
</feature>
<feature type="transmembrane region" description="Helical" evidence="1">
    <location>
        <begin position="82"/>
        <end position="102"/>
    </location>
</feature>
<feature type="transmembrane region" description="Helical" evidence="1">
    <location>
        <begin position="190"/>
        <end position="207"/>
    </location>
</feature>
<feature type="transmembrane region" description="Helical" evidence="1">
    <location>
        <begin position="141"/>
        <end position="159"/>
    </location>
</feature>
<evidence type="ECO:0000313" key="2">
    <source>
        <dbReference type="EMBL" id="CAJ1396120.1"/>
    </source>
</evidence>
<sequence>MAIFADLLTGHGATAFVLWCGVLQLLCVLQILRRAWPFRNVRNVVSWACLWAKRVLKQTFSTEKEILHQEVASLQLDFARSYFSSANVCLCGAMSIIQINLVTGRPRWMTPISSWASLVFLSMLTLIVWCPPALSVKTLDLLCFFLNGLVALLVSPLGSKANHSWNIRFFCLIVIQVPSSVFVQNRCLGGVCYVFLTALMLSRSFLAEPEEKLDNFLQYPGTLIMVECVLLPCIYTLVINMRSMVRQKVEARLREHEVSSQLDAASALLELTCDAVMELDEDLRLVEHCPKLADMLLRDKGCASLKRARFTDLVARQDSLRAEQNLTYSQHGASNACANAFHTHLVDSCSSKFRTEVFQVKYQMPSGRQCHLIGLRDFTDLKSLAGDKAADAIHDTCPNDEFDAHGTSLEAPLRQRSERSHASASTSEFSYALAESEPSNQGMKYIDKREVEGVGVVEHTVVLKQKKIFLDLDMQTMLVSAASAPVTSLVGRHLAEIFISEYTMELCNRLCRLAQQSPFLPDSVVSFEHMPLFCAPRVIEITGAMQLARSALGDIHVILSFRQSDQPKTLQL</sequence>
<comment type="caution">
    <text evidence="2">The sequence shown here is derived from an EMBL/GenBank/DDBJ whole genome shotgun (WGS) entry which is preliminary data.</text>
</comment>
<feature type="transmembrane region" description="Helical" evidence="1">
    <location>
        <begin position="165"/>
        <end position="183"/>
    </location>
</feature>
<name>A0AA36J084_9DINO</name>